<proteinExistence type="predicted"/>
<name>A0ABT1UCP6_9GAMM</name>
<dbReference type="EMBL" id="JANIBK010000246">
    <property type="protein sequence ID" value="MCQ8130866.1"/>
    <property type="molecule type" value="Genomic_DNA"/>
</dbReference>
<keyword evidence="3" id="KW-1185">Reference proteome</keyword>
<keyword evidence="1" id="KW-0812">Transmembrane</keyword>
<gene>
    <name evidence="2" type="ORF">NP596_20595</name>
</gene>
<feature type="transmembrane region" description="Helical" evidence="1">
    <location>
        <begin position="371"/>
        <end position="394"/>
    </location>
</feature>
<comment type="caution">
    <text evidence="2">The sequence shown here is derived from an EMBL/GenBank/DDBJ whole genome shotgun (WGS) entry which is preliminary data.</text>
</comment>
<dbReference type="PANTHER" id="PTHR39431">
    <property type="entry name" value="FRPA/C-RELATED PROTEIN"/>
    <property type="match status" value="1"/>
</dbReference>
<dbReference type="PANTHER" id="PTHR39431:SF1">
    <property type="entry name" value="FRPA_C-RELATED PROTEIN"/>
    <property type="match status" value="1"/>
</dbReference>
<reference evidence="2 3" key="1">
    <citation type="submission" date="2022-07" db="EMBL/GenBank/DDBJ databases">
        <title>Methylomonas rivi sp. nov., Methylomonas rosea sp. nov., Methylomonas aureus sp. nov. and Methylomonas subterranea sp. nov., four novel methanotrophs isolated from a freshwater creek and the deep terrestrial subsurface.</title>
        <authorList>
            <person name="Abin C."/>
            <person name="Sankaranarayanan K."/>
            <person name="Garner C."/>
            <person name="Sindelar R."/>
            <person name="Kotary K."/>
            <person name="Garner R."/>
            <person name="Barclay S."/>
            <person name="Lawson P."/>
            <person name="Krumholz L."/>
        </authorList>
    </citation>
    <scope>NUCLEOTIDE SEQUENCE [LARGE SCALE GENOMIC DNA]</scope>
    <source>
        <strain evidence="2 3">WSC-6</strain>
    </source>
</reference>
<evidence type="ECO:0000256" key="1">
    <source>
        <dbReference type="SAM" id="Phobius"/>
    </source>
</evidence>
<protein>
    <recommendedName>
        <fullName evidence="4">EF-hand domain-containing protein</fullName>
    </recommendedName>
</protein>
<keyword evidence="1" id="KW-0472">Membrane</keyword>
<sequence>MALTLNEALGKIGTEGYTGVAGLQRLVSETSAIARNATTNALTLLYSGKIGELEAWQAANEISDHSFDANGKKQVVTIADTDVADLLEHKDFTDALFEAVGKNEAEYARIMDGKDLSKNRISSDSLWDMASKMLARSAPGDYLAITPNALENSVFSQSELTEILNNPDLSNRRINGDSVEDLRRLQSDLVTKGLAINDVEASRMTLDYVNRQSALQTENLKFQIDSETKKLTGVGSQEYFQKLNLNNLSVERGADILGRNAEVLKIPVTVAEQDALKNFMATNEVLKGYHQERLTLFESVGDLAHAAETSKSLGRANAAGIVMGLMLIASEAIAAEQAGNHDQAKQIIANGLLDFAEGAAMFGGAQLAATAIGALLGIPLGAFVGGVLMVYGAYEAIKLAPVLFDSISNLFTSATVATAPVRRDPLTFDLDNDGLETTGIDTANPIYFDHDADGVKTATGWVSADDAFLVMDKNANGSIDNGRELFGDAFIKSDGQLAADGFDALRDLDSNGDGMVDASDAQFANLRLWRDLNQDGVSQANELFTLESQNIAAIHTGSTEHSQILANGNQLADLGSFVKTDGSSGTLGEVSGNLGDINLVQDTFHSQFADTLDTTGFETLPDMQGAGQVRSLREAATLSPVLAQLLTDFAAAD</sequence>
<evidence type="ECO:0008006" key="4">
    <source>
        <dbReference type="Google" id="ProtNLM"/>
    </source>
</evidence>
<evidence type="ECO:0000313" key="2">
    <source>
        <dbReference type="EMBL" id="MCQ8130866.1"/>
    </source>
</evidence>
<dbReference type="Proteomes" id="UP001524586">
    <property type="component" value="Unassembled WGS sequence"/>
</dbReference>
<keyword evidence="1" id="KW-1133">Transmembrane helix</keyword>
<organism evidence="2 3">
    <name type="scientific">Methylomonas rivi</name>
    <dbReference type="NCBI Taxonomy" id="2952226"/>
    <lineage>
        <taxon>Bacteria</taxon>
        <taxon>Pseudomonadati</taxon>
        <taxon>Pseudomonadota</taxon>
        <taxon>Gammaproteobacteria</taxon>
        <taxon>Methylococcales</taxon>
        <taxon>Methylococcaceae</taxon>
        <taxon>Methylomonas</taxon>
    </lineage>
</organism>
<feature type="non-terminal residue" evidence="2">
    <location>
        <position position="653"/>
    </location>
</feature>
<evidence type="ECO:0000313" key="3">
    <source>
        <dbReference type="Proteomes" id="UP001524586"/>
    </source>
</evidence>
<accession>A0ABT1UCP6</accession>